<name>A0ABS7KC77_9BACI</name>
<feature type="region of interest" description="Disordered" evidence="1">
    <location>
        <begin position="194"/>
        <end position="220"/>
    </location>
</feature>
<gene>
    <name evidence="3" type="ORF">H0185_23540</name>
</gene>
<dbReference type="PROSITE" id="PS50006">
    <property type="entry name" value="FHA_DOMAIN"/>
    <property type="match status" value="1"/>
</dbReference>
<dbReference type="SMART" id="SM00240">
    <property type="entry name" value="FHA"/>
    <property type="match status" value="1"/>
</dbReference>
<dbReference type="Pfam" id="PF19909">
    <property type="entry name" value="DUF6382"/>
    <property type="match status" value="1"/>
</dbReference>
<dbReference type="RefSeq" id="WP_221876027.1">
    <property type="nucleotide sequence ID" value="NZ_JACWFH010000044.1"/>
</dbReference>
<protein>
    <submittedName>
        <fullName evidence="3">FHA domain-containing protein</fullName>
    </submittedName>
</protein>
<evidence type="ECO:0000256" key="1">
    <source>
        <dbReference type="SAM" id="MobiDB-lite"/>
    </source>
</evidence>
<dbReference type="SUPFAM" id="SSF49879">
    <property type="entry name" value="SMAD/FHA domain"/>
    <property type="match status" value="1"/>
</dbReference>
<evidence type="ECO:0000313" key="3">
    <source>
        <dbReference type="EMBL" id="MBY0099705.1"/>
    </source>
</evidence>
<feature type="domain" description="FHA" evidence="2">
    <location>
        <begin position="324"/>
        <end position="375"/>
    </location>
</feature>
<comment type="caution">
    <text evidence="3">The sequence shown here is derived from an EMBL/GenBank/DDBJ whole genome shotgun (WGS) entry which is preliminary data.</text>
</comment>
<evidence type="ECO:0000259" key="2">
    <source>
        <dbReference type="PROSITE" id="PS50006"/>
    </source>
</evidence>
<dbReference type="EMBL" id="JACWFH010000044">
    <property type="protein sequence ID" value="MBY0099705.1"/>
    <property type="molecule type" value="Genomic_DNA"/>
</dbReference>
<dbReference type="InterPro" id="IPR008984">
    <property type="entry name" value="SMAD_FHA_dom_sf"/>
</dbReference>
<dbReference type="InterPro" id="IPR000253">
    <property type="entry name" value="FHA_dom"/>
</dbReference>
<organism evidence="3 4">
    <name type="scientific">Mesobacillus maritimus</name>
    <dbReference type="NCBI Taxonomy" id="1643336"/>
    <lineage>
        <taxon>Bacteria</taxon>
        <taxon>Bacillati</taxon>
        <taxon>Bacillota</taxon>
        <taxon>Bacilli</taxon>
        <taxon>Bacillales</taxon>
        <taxon>Bacillaceae</taxon>
        <taxon>Mesobacillus</taxon>
    </lineage>
</organism>
<sequence length="400" mass="44809">MGRTTIEQSENQYVVMNKLTKPEAINERELDAIARGFIDSLIPVQTEIGKKGIVIKSSVEGMMSLKSYFTSLVSKKMFLGVVDQLVAIVKECEKNHMNVSNLMLDEEAIFLDPRTKKIQCIFWPMVNNQNSYSVHEFFKELPFSVVFTKHEDHEYVSRYLGYFREQTPFSINSFEKLVYELLGKKVENKSYLPSGSTSFGERSVSAPKTTGATGTSGNIAYNPLRPASTVQQTKVCSTCGQECVGGRFCSNCGSALTPMPKEKDEKALNQTGAGTQSYSGTTLLGAEDYSGTTVLGGDAFEEPTYPYLIREKTQEKVSVDKPSFRIGKESKFCDYFISNNNAISRSHADILTKDHRYYIIDHNSTNKTYVDGKVIPVEIQVEIFSGSKIKLANEEFVFYV</sequence>
<reference evidence="3 4" key="1">
    <citation type="submission" date="2020-07" db="EMBL/GenBank/DDBJ databases">
        <title>Fungal Genomes of the International Space Station.</title>
        <authorList>
            <person name="Seuylemezian A."/>
            <person name="Singh N.K."/>
            <person name="Wood J."/>
            <person name="Venkateswaran K."/>
        </authorList>
    </citation>
    <scope>NUCLEOTIDE SEQUENCE [LARGE SCALE GENOMIC DNA]</scope>
    <source>
        <strain evidence="3 4">PL-B2</strain>
    </source>
</reference>
<evidence type="ECO:0000313" key="4">
    <source>
        <dbReference type="Proteomes" id="UP000769780"/>
    </source>
</evidence>
<accession>A0ABS7KC77</accession>
<proteinExistence type="predicted"/>
<keyword evidence="4" id="KW-1185">Reference proteome</keyword>
<dbReference type="InterPro" id="IPR045962">
    <property type="entry name" value="DUF6382"/>
</dbReference>
<feature type="compositionally biased region" description="Polar residues" evidence="1">
    <location>
        <begin position="194"/>
        <end position="219"/>
    </location>
</feature>
<dbReference type="CDD" id="cd00060">
    <property type="entry name" value="FHA"/>
    <property type="match status" value="1"/>
</dbReference>
<dbReference type="Gene3D" id="2.60.200.20">
    <property type="match status" value="1"/>
</dbReference>
<dbReference type="Pfam" id="PF00498">
    <property type="entry name" value="FHA"/>
    <property type="match status" value="1"/>
</dbReference>
<dbReference type="Proteomes" id="UP000769780">
    <property type="component" value="Unassembled WGS sequence"/>
</dbReference>